<gene>
    <name evidence="8" type="ORF">GB2207_10913</name>
</gene>
<evidence type="ECO:0000313" key="8">
    <source>
        <dbReference type="EMBL" id="EAS47122.1"/>
    </source>
</evidence>
<evidence type="ECO:0000256" key="2">
    <source>
        <dbReference type="ARBA" id="ARBA00005267"/>
    </source>
</evidence>
<protein>
    <submittedName>
        <fullName evidence="8">Flavodoxin</fullName>
    </submittedName>
</protein>
<dbReference type="InterPro" id="IPR029039">
    <property type="entry name" value="Flavoprotein-like_sf"/>
</dbReference>
<dbReference type="InterPro" id="IPR050619">
    <property type="entry name" value="Flavodoxin"/>
</dbReference>
<dbReference type="NCBIfam" id="NF009023">
    <property type="entry name" value="PRK12359.1"/>
    <property type="match status" value="1"/>
</dbReference>
<name>Q1YST4_9GAMM</name>
<dbReference type="STRING" id="314287.GB2207_10913"/>
<evidence type="ECO:0000256" key="6">
    <source>
        <dbReference type="ARBA" id="ARBA00022982"/>
    </source>
</evidence>
<dbReference type="InterPro" id="IPR008254">
    <property type="entry name" value="Flavodoxin/NO_synth"/>
</dbReference>
<dbReference type="AlphaFoldDB" id="Q1YST4"/>
<comment type="cofactor">
    <cofactor evidence="1">
        <name>FMN</name>
        <dbReference type="ChEBI" id="CHEBI:58210"/>
    </cofactor>
</comment>
<dbReference type="PROSITE" id="PS50902">
    <property type="entry name" value="FLAVODOXIN_LIKE"/>
    <property type="match status" value="1"/>
</dbReference>
<sequence>MIPSDRSYNDLVRANSYSQLEKKSMSSAIGLFYGSSTCYTEMAGEKICAQINSQHSDSVSLHNIADQPLSLMADYDLLILGIPTWDYGELQEDWESHWDELEQIDFAGKQVAVYGLGDQIGYPEWFQDALGYLWAKVKNRGATMVGEWPNKGYEFDESKALTDNKAHFVGLALDDENQLDLSDDYISRWCEQICTEFGLGK</sequence>
<dbReference type="NCBIfam" id="TIGR01752">
    <property type="entry name" value="flav_long"/>
    <property type="match status" value="1"/>
</dbReference>
<dbReference type="InterPro" id="IPR010086">
    <property type="entry name" value="Flavodoxin_lc"/>
</dbReference>
<dbReference type="Pfam" id="PF00258">
    <property type="entry name" value="Flavodoxin_1"/>
    <property type="match status" value="1"/>
</dbReference>
<evidence type="ECO:0000313" key="9">
    <source>
        <dbReference type="Proteomes" id="UP000005555"/>
    </source>
</evidence>
<comment type="caution">
    <text evidence="8">The sequence shown here is derived from an EMBL/GenBank/DDBJ whole genome shotgun (WGS) entry which is preliminary data.</text>
</comment>
<comment type="similarity">
    <text evidence="2">Belongs to the flavodoxin family.</text>
</comment>
<evidence type="ECO:0000256" key="4">
    <source>
        <dbReference type="ARBA" id="ARBA00022630"/>
    </source>
</evidence>
<dbReference type="eggNOG" id="COG0716">
    <property type="taxonomic scope" value="Bacteria"/>
</dbReference>
<dbReference type="SUPFAM" id="SSF52218">
    <property type="entry name" value="Flavoproteins"/>
    <property type="match status" value="1"/>
</dbReference>
<dbReference type="GO" id="GO:0010181">
    <property type="term" value="F:FMN binding"/>
    <property type="evidence" value="ECO:0007669"/>
    <property type="project" value="InterPro"/>
</dbReference>
<dbReference type="PANTHER" id="PTHR42809">
    <property type="entry name" value="FLAVODOXIN 2"/>
    <property type="match status" value="1"/>
</dbReference>
<dbReference type="HOGENOM" id="CLU_051402_1_0_6"/>
<proteinExistence type="inferred from homology"/>
<feature type="domain" description="Flavodoxin-like" evidence="7">
    <location>
        <begin position="29"/>
        <end position="194"/>
    </location>
</feature>
<keyword evidence="4" id="KW-0285">Flavoprotein</keyword>
<organism evidence="8 9">
    <name type="scientific">gamma proteobacterium HTCC2207</name>
    <dbReference type="NCBI Taxonomy" id="314287"/>
    <lineage>
        <taxon>Bacteria</taxon>
        <taxon>Pseudomonadati</taxon>
        <taxon>Pseudomonadota</taxon>
        <taxon>Gammaproteobacteria</taxon>
        <taxon>Cellvibrionales</taxon>
        <taxon>Porticoccaceae</taxon>
        <taxon>SAR92 clade</taxon>
    </lineage>
</organism>
<evidence type="ECO:0000256" key="5">
    <source>
        <dbReference type="ARBA" id="ARBA00022643"/>
    </source>
</evidence>
<reference evidence="8 9" key="1">
    <citation type="submission" date="2006-03" db="EMBL/GenBank/DDBJ databases">
        <authorList>
            <person name="Giovannoni S.J."/>
            <person name="Cho J.-C."/>
            <person name="Ferriera S."/>
            <person name="Johnson J."/>
            <person name="Kravitz S."/>
            <person name="Halpern A."/>
            <person name="Remington K."/>
            <person name="Beeson K."/>
            <person name="Tran B."/>
            <person name="Rogers Y.-H."/>
            <person name="Friedman R."/>
            <person name="Venter J.C."/>
        </authorList>
    </citation>
    <scope>NUCLEOTIDE SEQUENCE [LARGE SCALE GENOMIC DNA]</scope>
    <source>
        <strain evidence="8 9">HTCC2207</strain>
    </source>
</reference>
<keyword evidence="5" id="KW-0288">FMN</keyword>
<dbReference type="Proteomes" id="UP000005555">
    <property type="component" value="Unassembled WGS sequence"/>
</dbReference>
<keyword evidence="3" id="KW-0813">Transport</keyword>
<dbReference type="PANTHER" id="PTHR42809:SF3">
    <property type="entry name" value="FLAVODOXIN 2"/>
    <property type="match status" value="1"/>
</dbReference>
<evidence type="ECO:0000256" key="3">
    <source>
        <dbReference type="ARBA" id="ARBA00022448"/>
    </source>
</evidence>
<evidence type="ECO:0000256" key="1">
    <source>
        <dbReference type="ARBA" id="ARBA00001917"/>
    </source>
</evidence>
<accession>Q1YST4</accession>
<dbReference type="PIRSF" id="PIRSF038996">
    <property type="entry name" value="FldA"/>
    <property type="match status" value="1"/>
</dbReference>
<dbReference type="Gene3D" id="3.40.50.360">
    <property type="match status" value="1"/>
</dbReference>
<keyword evidence="6" id="KW-0249">Electron transport</keyword>
<evidence type="ECO:0000259" key="7">
    <source>
        <dbReference type="PROSITE" id="PS50902"/>
    </source>
</evidence>
<dbReference type="EMBL" id="AAPI01000003">
    <property type="protein sequence ID" value="EAS47122.1"/>
    <property type="molecule type" value="Genomic_DNA"/>
</dbReference>
<keyword evidence="9" id="KW-1185">Reference proteome</keyword>